<evidence type="ECO:0000313" key="2">
    <source>
        <dbReference type="Proteomes" id="UP000829447"/>
    </source>
</evidence>
<name>A0ACC5XSK4_PANGG</name>
<accession>A0ACC5XSK4</accession>
<dbReference type="EMBL" id="CM040480">
    <property type="protein sequence ID" value="MCI4394196.1"/>
    <property type="molecule type" value="Genomic_DNA"/>
</dbReference>
<reference evidence="1 2" key="1">
    <citation type="journal article" date="2022" name="bioRxiv">
        <title>An ancient truncated duplication of the anti-Mullerian hormone receptor type 2 gene is a potential conserved master sex determinant in the Pangasiidae catfish family.</title>
        <authorList>
            <person name="Wen M."/>
            <person name="Pan Q."/>
            <person name="Jouanno E."/>
            <person name="Montfort J."/>
            <person name="Zahm M."/>
            <person name="Cabau C."/>
            <person name="Klopp C."/>
            <person name="Iampietro C."/>
            <person name="Roques C."/>
            <person name="Bouchez O."/>
            <person name="Castinel A."/>
            <person name="Donnadieu C."/>
            <person name="Parrinello H."/>
            <person name="Poncet C."/>
            <person name="Belmonte E."/>
            <person name="Gautier V."/>
            <person name="Avarre J.-C."/>
            <person name="Dugue R."/>
            <person name="Gustiano R."/>
            <person name="Ha T.T.T."/>
            <person name="Campet M."/>
            <person name="Sriphairoj K."/>
            <person name="Ribolli J."/>
            <person name="de Almeida F.L."/>
            <person name="Desvignes T."/>
            <person name="Postlethwait J.H."/>
            <person name="Bucao C.F."/>
            <person name="Robinson-Rechavi M."/>
            <person name="Bobe J."/>
            <person name="Herpin A."/>
            <person name="Guiguen Y."/>
        </authorList>
    </citation>
    <scope>NUCLEOTIDE SEQUENCE [LARGE SCALE GENOMIC DNA]</scope>
    <source>
        <strain evidence="1">YG-Dec2019</strain>
    </source>
</reference>
<sequence>MSQLLHVEIPNFGSAVLVSLNEQRLQGLYCDVSIVVKGQAFRAHRAVLAASSLYFRDLFSGSAKSEFELPSSVTPACFQQILSFCYTGKLTMAASEQLVVMYTAGYLQIQHIVERGMELMFKANSPHCDSATAATDEPGSEPQSPNNNNNNTANNTVAAAAAAAAAAMLAPPSWSPSLRRVKTEGSETPLSLVGGAKRSSGVRGNSFFYPGVAGMYPVMPGERTSPGASSLPTTDSPTSYQNEDEEFDEENYDGVSEDAFAQMYSRTTNPYAMTDKPEMVPLPLESRPCVLLRRDLVALPASLISQIGYRCHPKLYTEGDPGEKLELVAGTGVFMTRGQLMNCHLCAGIKHKVLLRRLLATFFDRNTLANSCGTGIRSSTSDPSRKPLDSRVLNAVKLYCQNFAPNFKESEMNVIAADMCTNARRVRKRWLPKIKSMLPEGIDMYRGSGAGLNLGVPLTFDQDFKQLPLFGERKDAVRTQQPLDNESSELIEGQAEEEEEEEEEGAMAEGVEETLGANPLLLGVEGGVQGRPAHDGQQEEEFGDVYCQNFAPNFKESEMNVIAADMCTNARRVRKRWLPKIKSMLPEGIDMYRGSGAGLNLGVPLTFDQDFKQLPLFGERKDAVRTQQPLDNESSELIEGQAEEEEEEEEEGAMAEGVEETLGANPLLLGVEGGVQGRPAHDGQQEEEFGDGLRINGQ</sequence>
<keyword evidence="2" id="KW-1185">Reference proteome</keyword>
<proteinExistence type="predicted"/>
<evidence type="ECO:0000313" key="1">
    <source>
        <dbReference type="EMBL" id="MCI4394196.1"/>
    </source>
</evidence>
<protein>
    <submittedName>
        <fullName evidence="1">Uncharacterized protein</fullName>
    </submittedName>
</protein>
<dbReference type="Proteomes" id="UP000829447">
    <property type="component" value="Linkage Group LG27"/>
</dbReference>
<organism evidence="1 2">
    <name type="scientific">Pangasianodon gigas</name>
    <name type="common">Mekong giant catfish</name>
    <name type="synonym">Pangasius gigas</name>
    <dbReference type="NCBI Taxonomy" id="30993"/>
    <lineage>
        <taxon>Eukaryota</taxon>
        <taxon>Metazoa</taxon>
        <taxon>Chordata</taxon>
        <taxon>Craniata</taxon>
        <taxon>Vertebrata</taxon>
        <taxon>Euteleostomi</taxon>
        <taxon>Actinopterygii</taxon>
        <taxon>Neopterygii</taxon>
        <taxon>Teleostei</taxon>
        <taxon>Ostariophysi</taxon>
        <taxon>Siluriformes</taxon>
        <taxon>Pangasiidae</taxon>
        <taxon>Pangasianodon</taxon>
    </lineage>
</organism>
<gene>
    <name evidence="1" type="ORF">PGIGA_G00165970</name>
</gene>
<comment type="caution">
    <text evidence="1">The sequence shown here is derived from an EMBL/GenBank/DDBJ whole genome shotgun (WGS) entry which is preliminary data.</text>
</comment>